<evidence type="ECO:0000313" key="1">
    <source>
        <dbReference type="EMBL" id="SCX84494.1"/>
    </source>
</evidence>
<dbReference type="Proteomes" id="UP000198538">
    <property type="component" value="Unassembled WGS sequence"/>
</dbReference>
<evidence type="ECO:0000313" key="2">
    <source>
        <dbReference type="Proteomes" id="UP000198538"/>
    </source>
</evidence>
<dbReference type="RefSeq" id="WP_090915058.1">
    <property type="nucleotide sequence ID" value="NZ_FMVM01000001.1"/>
</dbReference>
<gene>
    <name evidence="1" type="ORF">SAMN05720606_101205</name>
</gene>
<protein>
    <submittedName>
        <fullName evidence="1">Uncharacterized protein</fullName>
    </submittedName>
</protein>
<proteinExistence type="predicted"/>
<organism evidence="1 2">
    <name type="scientific">Paenibacillus polysaccharolyticus</name>
    <dbReference type="NCBI Taxonomy" id="582692"/>
    <lineage>
        <taxon>Bacteria</taxon>
        <taxon>Bacillati</taxon>
        <taxon>Bacillota</taxon>
        <taxon>Bacilli</taxon>
        <taxon>Bacillales</taxon>
        <taxon>Paenibacillaceae</taxon>
        <taxon>Paenibacillus</taxon>
    </lineage>
</organism>
<dbReference type="EMBL" id="FMVM01000001">
    <property type="protein sequence ID" value="SCX84494.1"/>
    <property type="molecule type" value="Genomic_DNA"/>
</dbReference>
<name>A0A1G5B2Y6_9BACL</name>
<sequence>MTESYHGIHSNLQFPSSIFNIDRKDVPALLEATNVKHQETIAEKLTGSEYALHLLLAVEAAKQLVSEWTEAVQRWSPPLILDLSICSIDCAVELLQNPERRLLRFWFYSEDVPEDWREGYSDRFFDLTVTIDAESLTVQHAAGPSR</sequence>
<reference evidence="2" key="1">
    <citation type="submission" date="2016-10" db="EMBL/GenBank/DDBJ databases">
        <authorList>
            <person name="Varghese N."/>
            <person name="Submissions S."/>
        </authorList>
    </citation>
    <scope>NUCLEOTIDE SEQUENCE [LARGE SCALE GENOMIC DNA]</scope>
    <source>
        <strain evidence="2">BL9</strain>
    </source>
</reference>
<keyword evidence="2" id="KW-1185">Reference proteome</keyword>
<dbReference type="AlphaFoldDB" id="A0A1G5B2Y6"/>
<accession>A0A1G5B2Y6</accession>